<keyword evidence="3" id="KW-1185">Reference proteome</keyword>
<evidence type="ECO:0000313" key="2">
    <source>
        <dbReference type="EMBL" id="WUS28245.1"/>
    </source>
</evidence>
<accession>A0ABZ1VZH4</accession>
<evidence type="ECO:0000313" key="3">
    <source>
        <dbReference type="Proteomes" id="UP001432292"/>
    </source>
</evidence>
<protein>
    <submittedName>
        <fullName evidence="2">Uncharacterized protein</fullName>
    </submittedName>
</protein>
<evidence type="ECO:0000256" key="1">
    <source>
        <dbReference type="SAM" id="MobiDB-lite"/>
    </source>
</evidence>
<dbReference type="Proteomes" id="UP001432292">
    <property type="component" value="Chromosome"/>
</dbReference>
<feature type="compositionally biased region" description="Basic and acidic residues" evidence="1">
    <location>
        <begin position="172"/>
        <end position="186"/>
    </location>
</feature>
<gene>
    <name evidence="2" type="ORF">OG727_00260</name>
</gene>
<feature type="region of interest" description="Disordered" evidence="1">
    <location>
        <begin position="167"/>
        <end position="186"/>
    </location>
</feature>
<sequence length="186" mass="20371">MEFDVLCFGHALGSWPSAEGGRRPPDTIAVSLPPTEVGDIQRALGSLAAGLSSRRDAELVASLMARINEAGAVTVQFPVDRVWSLQRLLRSPAYRGDLNEDAARVLDNLNRHFDTARPVTGPWPQVRDTLQDALRDALSRPGAGGLAARDELLDIVRRFVDTHRTATAADDVEQRRLQAERQEPEG</sequence>
<dbReference type="RefSeq" id="WP_329130024.1">
    <property type="nucleotide sequence ID" value="NZ_CP108473.1"/>
</dbReference>
<reference evidence="2" key="1">
    <citation type="submission" date="2022-10" db="EMBL/GenBank/DDBJ databases">
        <title>The complete genomes of actinobacterial strains from the NBC collection.</title>
        <authorList>
            <person name="Joergensen T.S."/>
            <person name="Alvarez Arevalo M."/>
            <person name="Sterndorff E.B."/>
            <person name="Faurdal D."/>
            <person name="Vuksanovic O."/>
            <person name="Mourched A.-S."/>
            <person name="Charusanti P."/>
            <person name="Shaw S."/>
            <person name="Blin K."/>
            <person name="Weber T."/>
        </authorList>
    </citation>
    <scope>NUCLEOTIDE SEQUENCE</scope>
    <source>
        <strain evidence="2">NBC_01256</strain>
    </source>
</reference>
<organism evidence="2 3">
    <name type="scientific">Streptomyces caniferus</name>
    <dbReference type="NCBI Taxonomy" id="285557"/>
    <lineage>
        <taxon>Bacteria</taxon>
        <taxon>Bacillati</taxon>
        <taxon>Actinomycetota</taxon>
        <taxon>Actinomycetes</taxon>
        <taxon>Kitasatosporales</taxon>
        <taxon>Streptomycetaceae</taxon>
        <taxon>Streptomyces</taxon>
    </lineage>
</organism>
<proteinExistence type="predicted"/>
<name>A0ABZ1VZH4_9ACTN</name>
<dbReference type="EMBL" id="CP108473">
    <property type="protein sequence ID" value="WUS28245.1"/>
    <property type="molecule type" value="Genomic_DNA"/>
</dbReference>